<gene>
    <name evidence="3" type="ORF">AUL39_09315</name>
</gene>
<evidence type="ECO:0000256" key="1">
    <source>
        <dbReference type="SAM" id="MobiDB-lite"/>
    </source>
</evidence>
<proteinExistence type="predicted"/>
<dbReference type="Proteomes" id="UP000054078">
    <property type="component" value="Unassembled WGS sequence"/>
</dbReference>
<keyword evidence="2" id="KW-1133">Transmembrane helix</keyword>
<keyword evidence="4" id="KW-1185">Reference proteome</keyword>
<keyword evidence="2" id="KW-0812">Transmembrane</keyword>
<sequence length="103" mass="11593">MPENMPLSDEERSELEKLRAEKAAREEAQAAARERAELERLKAEQAASEKEAAEQRRIAEAREKGRQLMEPDDDDLRMPKGQKIVIAIIVVVAVVWLLAMALG</sequence>
<evidence type="ECO:0000256" key="2">
    <source>
        <dbReference type="SAM" id="Phobius"/>
    </source>
</evidence>
<comment type="caution">
    <text evidence="3">The sequence shown here is derived from an EMBL/GenBank/DDBJ whole genome shotgun (WGS) entry which is preliminary data.</text>
</comment>
<feature type="transmembrane region" description="Helical" evidence="2">
    <location>
        <begin position="84"/>
        <end position="102"/>
    </location>
</feature>
<feature type="compositionally biased region" description="Basic and acidic residues" evidence="1">
    <location>
        <begin position="14"/>
        <end position="56"/>
    </location>
</feature>
<dbReference type="STRING" id="1299998.AUL39_09315"/>
<name>A0A100YUE7_TRASO</name>
<accession>A0A100YUE7</accession>
<dbReference type="RefSeq" id="WP_059055614.1">
    <property type="nucleotide sequence ID" value="NZ_LOJF01000011.1"/>
</dbReference>
<feature type="region of interest" description="Disordered" evidence="1">
    <location>
        <begin position="1"/>
        <end position="56"/>
    </location>
</feature>
<dbReference type="EMBL" id="LOJF01000011">
    <property type="protein sequence ID" value="KUH57877.1"/>
    <property type="molecule type" value="Genomic_DNA"/>
</dbReference>
<evidence type="ECO:0000313" key="4">
    <source>
        <dbReference type="Proteomes" id="UP000054078"/>
    </source>
</evidence>
<protein>
    <submittedName>
        <fullName evidence="3">Uncharacterized protein</fullName>
    </submittedName>
</protein>
<dbReference type="AlphaFoldDB" id="A0A100YUE7"/>
<evidence type="ECO:0000313" key="3">
    <source>
        <dbReference type="EMBL" id="KUH57877.1"/>
    </source>
</evidence>
<organism evidence="3 4">
    <name type="scientific">Tractidigestivibacter scatoligenes</name>
    <name type="common">Olsenella scatoligenes</name>
    <dbReference type="NCBI Taxonomy" id="1299998"/>
    <lineage>
        <taxon>Bacteria</taxon>
        <taxon>Bacillati</taxon>
        <taxon>Actinomycetota</taxon>
        <taxon>Coriobacteriia</taxon>
        <taxon>Coriobacteriales</taxon>
        <taxon>Atopobiaceae</taxon>
        <taxon>Tractidigestivibacter</taxon>
    </lineage>
</organism>
<reference evidence="3 4" key="1">
    <citation type="submission" date="2015-12" db="EMBL/GenBank/DDBJ databases">
        <title>Draft Genome Sequence of Olsenella scatoligenes SK9K4T; a Producer of 3-Methylindole- (skatole) and 4-Methylphenol- (p-cresol) Isolated from Pig Feces.</title>
        <authorList>
            <person name="Li X."/>
            <person name="Borg B."/>
            <person name="Canibe N."/>
        </authorList>
    </citation>
    <scope>NUCLEOTIDE SEQUENCE [LARGE SCALE GENOMIC DNA]</scope>
    <source>
        <strain evidence="3 4">SK9K4</strain>
    </source>
</reference>
<keyword evidence="2" id="KW-0472">Membrane</keyword>